<dbReference type="OrthoDB" id="1435064at2759"/>
<proteinExistence type="predicted"/>
<feature type="non-terminal residue" evidence="1">
    <location>
        <position position="1"/>
    </location>
</feature>
<sequence length="173" mass="20281">GPRYLDNLRPVKENYLVILVDESRFEALVDKKKSKVRLHKWLKFLKDYNFDLSHHLGKVNIVVNALNEKFLYMYNGYRDLKDSSLVCEVTLKSIKLDMLKVTSGLMKESREGQKLSNPKEKLTTHYLEETTRIHGVPLSKTRVYLKILRELPGALETKVKIDYKLPYVIRQLS</sequence>
<dbReference type="AlphaFoldDB" id="A0A371FDC6"/>
<comment type="caution">
    <text evidence="1">The sequence shown here is derived from an EMBL/GenBank/DDBJ whole genome shotgun (WGS) entry which is preliminary data.</text>
</comment>
<organism evidence="1 2">
    <name type="scientific">Mucuna pruriens</name>
    <name type="common">Velvet bean</name>
    <name type="synonym">Dolichos pruriens</name>
    <dbReference type="NCBI Taxonomy" id="157652"/>
    <lineage>
        <taxon>Eukaryota</taxon>
        <taxon>Viridiplantae</taxon>
        <taxon>Streptophyta</taxon>
        <taxon>Embryophyta</taxon>
        <taxon>Tracheophyta</taxon>
        <taxon>Spermatophyta</taxon>
        <taxon>Magnoliopsida</taxon>
        <taxon>eudicotyledons</taxon>
        <taxon>Gunneridae</taxon>
        <taxon>Pentapetalae</taxon>
        <taxon>rosids</taxon>
        <taxon>fabids</taxon>
        <taxon>Fabales</taxon>
        <taxon>Fabaceae</taxon>
        <taxon>Papilionoideae</taxon>
        <taxon>50 kb inversion clade</taxon>
        <taxon>NPAAA clade</taxon>
        <taxon>indigoferoid/millettioid clade</taxon>
        <taxon>Phaseoleae</taxon>
        <taxon>Mucuna</taxon>
    </lineage>
</organism>
<protein>
    <recommendedName>
        <fullName evidence="3">Reverse transcriptase RNase H-like domain-containing protein</fullName>
    </recommendedName>
</protein>
<evidence type="ECO:0008006" key="3">
    <source>
        <dbReference type="Google" id="ProtNLM"/>
    </source>
</evidence>
<reference evidence="1" key="1">
    <citation type="submission" date="2018-05" db="EMBL/GenBank/DDBJ databases">
        <title>Draft genome of Mucuna pruriens seed.</title>
        <authorList>
            <person name="Nnadi N.E."/>
            <person name="Vos R."/>
            <person name="Hasami M.H."/>
            <person name="Devisetty U.K."/>
            <person name="Aguiy J.C."/>
        </authorList>
    </citation>
    <scope>NUCLEOTIDE SEQUENCE [LARGE SCALE GENOMIC DNA]</scope>
    <source>
        <strain evidence="1">JCA_2017</strain>
    </source>
</reference>
<evidence type="ECO:0000313" key="1">
    <source>
        <dbReference type="EMBL" id="RDX76290.1"/>
    </source>
</evidence>
<dbReference type="EMBL" id="QJKJ01009555">
    <property type="protein sequence ID" value="RDX76290.1"/>
    <property type="molecule type" value="Genomic_DNA"/>
</dbReference>
<gene>
    <name evidence="1" type="ORF">CR513_43733</name>
</gene>
<dbReference type="Proteomes" id="UP000257109">
    <property type="component" value="Unassembled WGS sequence"/>
</dbReference>
<name>A0A371FDC6_MUCPR</name>
<accession>A0A371FDC6</accession>
<evidence type="ECO:0000313" key="2">
    <source>
        <dbReference type="Proteomes" id="UP000257109"/>
    </source>
</evidence>
<keyword evidence="2" id="KW-1185">Reference proteome</keyword>